<dbReference type="Gene3D" id="2.40.128.20">
    <property type="match status" value="1"/>
</dbReference>
<dbReference type="RefSeq" id="WP_338752059.1">
    <property type="nucleotide sequence ID" value="NZ_CP147404.1"/>
</dbReference>
<dbReference type="InterPro" id="IPR012674">
    <property type="entry name" value="Calycin"/>
</dbReference>
<dbReference type="Pfam" id="PF09148">
    <property type="entry name" value="DUF1934"/>
    <property type="match status" value="1"/>
</dbReference>
<proteinExistence type="predicted"/>
<dbReference type="InterPro" id="IPR015231">
    <property type="entry name" value="DUF1934"/>
</dbReference>
<protein>
    <submittedName>
        <fullName evidence="1">DUF1934 domain-containing protein</fullName>
    </submittedName>
</protein>
<evidence type="ECO:0000313" key="1">
    <source>
        <dbReference type="EMBL" id="WXB92983.1"/>
    </source>
</evidence>
<dbReference type="EMBL" id="CP147404">
    <property type="protein sequence ID" value="WXB92983.1"/>
    <property type="molecule type" value="Genomic_DNA"/>
</dbReference>
<evidence type="ECO:0000313" key="2">
    <source>
        <dbReference type="Proteomes" id="UP001387364"/>
    </source>
</evidence>
<organism evidence="1 2">
    <name type="scientific">Bacillus kandeliae</name>
    <dbReference type="NCBI Taxonomy" id="3129297"/>
    <lineage>
        <taxon>Bacteria</taxon>
        <taxon>Bacillati</taxon>
        <taxon>Bacillota</taxon>
        <taxon>Bacilli</taxon>
        <taxon>Bacillales</taxon>
        <taxon>Bacillaceae</taxon>
        <taxon>Bacillus</taxon>
    </lineage>
</organism>
<sequence>MTTNQQAHIPVNICLTTSIEMDGEKEDYELTLSGEFYEKSSAFFLKYDEVQEEGTIHTIVKFSENEALILRSGAVKMRLPFHLTEQRNGSYDSPYGALLLSTQTNTLVHECTYNQQTVQGILKLNYDLLMQGSPVGKYKMNMTFQGV</sequence>
<reference evidence="1 2" key="1">
    <citation type="submission" date="2024-02" db="EMBL/GenBank/DDBJ databases">
        <title>Seven novel Bacillus-like species.</title>
        <authorList>
            <person name="Liu G."/>
        </authorList>
    </citation>
    <scope>NUCLEOTIDE SEQUENCE [LARGE SCALE GENOMIC DNA]</scope>
    <source>
        <strain evidence="1 2">FJAT-52991</strain>
    </source>
</reference>
<dbReference type="Proteomes" id="UP001387364">
    <property type="component" value="Chromosome"/>
</dbReference>
<accession>A0ABZ2N5I2</accession>
<gene>
    <name evidence="1" type="ORF">WDJ61_17435</name>
</gene>
<dbReference type="SUPFAM" id="SSF50814">
    <property type="entry name" value="Lipocalins"/>
    <property type="match status" value="1"/>
</dbReference>
<name>A0ABZ2N5I2_9BACI</name>
<keyword evidence="2" id="KW-1185">Reference proteome</keyword>